<evidence type="ECO:0000313" key="1">
    <source>
        <dbReference type="EMBL" id="CAN80062.1"/>
    </source>
</evidence>
<proteinExistence type="predicted"/>
<organism evidence="1">
    <name type="scientific">Vitis vinifera</name>
    <name type="common">Grape</name>
    <dbReference type="NCBI Taxonomy" id="29760"/>
    <lineage>
        <taxon>Eukaryota</taxon>
        <taxon>Viridiplantae</taxon>
        <taxon>Streptophyta</taxon>
        <taxon>Embryophyta</taxon>
        <taxon>Tracheophyta</taxon>
        <taxon>Spermatophyta</taxon>
        <taxon>Magnoliopsida</taxon>
        <taxon>eudicotyledons</taxon>
        <taxon>Gunneridae</taxon>
        <taxon>Pentapetalae</taxon>
        <taxon>rosids</taxon>
        <taxon>Vitales</taxon>
        <taxon>Vitaceae</taxon>
        <taxon>Viteae</taxon>
        <taxon>Vitis</taxon>
    </lineage>
</organism>
<reference evidence="1" key="1">
    <citation type="journal article" date="2007" name="PLoS ONE">
        <title>The first genome sequence of an elite grapevine cultivar (Pinot noir Vitis vinifera L.): coping with a highly heterozygous genome.</title>
        <authorList>
            <person name="Velasco R."/>
            <person name="Zharkikh A."/>
            <person name="Troggio M."/>
            <person name="Cartwright D.A."/>
            <person name="Cestaro A."/>
            <person name="Pruss D."/>
            <person name="Pindo M."/>
            <person name="FitzGerald L.M."/>
            <person name="Vezzulli S."/>
            <person name="Reid J."/>
            <person name="Malacarne G."/>
            <person name="Iliev D."/>
            <person name="Coppola G."/>
            <person name="Wardell B."/>
            <person name="Micheletti D."/>
            <person name="Macalma T."/>
            <person name="Facci M."/>
            <person name="Mitchell J.T."/>
            <person name="Perazzolli M."/>
            <person name="Eldredge G."/>
            <person name="Gatto P."/>
            <person name="Oyzerski R."/>
            <person name="Moretto M."/>
            <person name="Gutin N."/>
            <person name="Stefanini M."/>
            <person name="Chen Y."/>
            <person name="Segala C."/>
            <person name="Davenport C."/>
            <person name="Dematte L."/>
            <person name="Mraz A."/>
            <person name="Battilana J."/>
            <person name="Stormo K."/>
            <person name="Costa F."/>
            <person name="Tao Q."/>
            <person name="Si-Ammour A."/>
            <person name="Harkins T."/>
            <person name="Lackey A."/>
            <person name="Perbost C."/>
            <person name="Taillon B."/>
            <person name="Stella A."/>
            <person name="Solovyev V."/>
            <person name="Fawcett J.A."/>
            <person name="Sterck L."/>
            <person name="Vandepoele K."/>
            <person name="Grando S.M."/>
            <person name="Toppo S."/>
            <person name="Moser C."/>
            <person name="Lanchbury J."/>
            <person name="Bogden R."/>
            <person name="Skolnick M."/>
            <person name="Sgaramella V."/>
            <person name="Bhatnagar S.K."/>
            <person name="Fontana P."/>
            <person name="Gutin A."/>
            <person name="Van de Peer Y."/>
            <person name="Salamini F."/>
            <person name="Viola R."/>
        </authorList>
    </citation>
    <scope>NUCLEOTIDE SEQUENCE</scope>
</reference>
<name>A5AHF0_VITVI</name>
<protein>
    <submittedName>
        <fullName evidence="1">Uncharacterized protein</fullName>
    </submittedName>
</protein>
<gene>
    <name evidence="1" type="ORF">VITISV_039547</name>
</gene>
<sequence length="240" mass="27429">MGYIDVWEHFGEGGHIDADWSSIFEDLYSPELGFMDICVTICFGHGFDSGGYSWLLPEDRWAVGPAGPTLGWYISEIEESSLESIANQWKVRNMKNRSFKVLRHKQIRNARRGSKQEPAMNTSWSSIYACYMSFRSSGSQQSNASNGVRFEVETKELQPLQADHSKLKEDFCTAAKSAFCYENLVLLLRKFRSHFAQCTSVLLKLPDICDRHFEIFCFRYLMSKSLNSPCNPPIIGFLSL</sequence>
<dbReference type="EMBL" id="AM426825">
    <property type="protein sequence ID" value="CAN80062.1"/>
    <property type="molecule type" value="Genomic_DNA"/>
</dbReference>
<dbReference type="AlphaFoldDB" id="A5AHF0"/>
<accession>A5AHF0</accession>